<evidence type="ECO:0000256" key="1">
    <source>
        <dbReference type="SAM" id="MobiDB-lite"/>
    </source>
</evidence>
<accession>A0AA39R8R9</accession>
<evidence type="ECO:0000313" key="2">
    <source>
        <dbReference type="EMBL" id="KAK0515855.1"/>
    </source>
</evidence>
<feature type="region of interest" description="Disordered" evidence="1">
    <location>
        <begin position="73"/>
        <end position="101"/>
    </location>
</feature>
<name>A0AA39R8R9_9LECA</name>
<reference evidence="2" key="1">
    <citation type="submission" date="2023-03" db="EMBL/GenBank/DDBJ databases">
        <title>Complete genome of Cladonia borealis.</title>
        <authorList>
            <person name="Park H."/>
        </authorList>
    </citation>
    <scope>NUCLEOTIDE SEQUENCE</scope>
    <source>
        <strain evidence="2">ANT050790</strain>
    </source>
</reference>
<dbReference type="AlphaFoldDB" id="A0AA39R8R9"/>
<keyword evidence="3" id="KW-1185">Reference proteome</keyword>
<feature type="region of interest" description="Disordered" evidence="1">
    <location>
        <begin position="1"/>
        <end position="34"/>
    </location>
</feature>
<feature type="region of interest" description="Disordered" evidence="1">
    <location>
        <begin position="129"/>
        <end position="204"/>
    </location>
</feature>
<evidence type="ECO:0000313" key="3">
    <source>
        <dbReference type="Proteomes" id="UP001166286"/>
    </source>
</evidence>
<feature type="compositionally biased region" description="Low complexity" evidence="1">
    <location>
        <begin position="21"/>
        <end position="32"/>
    </location>
</feature>
<organism evidence="2 3">
    <name type="scientific">Cladonia borealis</name>
    <dbReference type="NCBI Taxonomy" id="184061"/>
    <lineage>
        <taxon>Eukaryota</taxon>
        <taxon>Fungi</taxon>
        <taxon>Dikarya</taxon>
        <taxon>Ascomycota</taxon>
        <taxon>Pezizomycotina</taxon>
        <taxon>Lecanoromycetes</taxon>
        <taxon>OSLEUM clade</taxon>
        <taxon>Lecanoromycetidae</taxon>
        <taxon>Lecanorales</taxon>
        <taxon>Lecanorineae</taxon>
        <taxon>Cladoniaceae</taxon>
        <taxon>Cladonia</taxon>
    </lineage>
</organism>
<comment type="caution">
    <text evidence="2">The sequence shown here is derived from an EMBL/GenBank/DDBJ whole genome shotgun (WGS) entry which is preliminary data.</text>
</comment>
<protein>
    <submittedName>
        <fullName evidence="2">Uncharacterized protein</fullName>
    </submittedName>
</protein>
<dbReference type="EMBL" id="JAFEKC020000003">
    <property type="protein sequence ID" value="KAK0515855.1"/>
    <property type="molecule type" value="Genomic_DNA"/>
</dbReference>
<dbReference type="Proteomes" id="UP001166286">
    <property type="component" value="Unassembled WGS sequence"/>
</dbReference>
<gene>
    <name evidence="2" type="ORF">JMJ35_001889</name>
</gene>
<feature type="compositionally biased region" description="Low complexity" evidence="1">
    <location>
        <begin position="155"/>
        <end position="176"/>
    </location>
</feature>
<sequence length="366" mass="38827">MCIFTPWGILPRNHHRRKSNTTTTPTTSTSSPAYAPRLVHIQPQKHYQSLNYPAPSSKPLSINTRHHHLSAETQPLLSNSHSRSPPLRTPTSPTSPTYPSHQLRIRHLTAQLLQRQTLETRRDVLASLADRYHDVPQPSSSSSPPPRRRRRATISPPLSSVASSSSNSSQSSTEGWGSPGKGRGRRGSVSTPATSVSLGSSGMQGGVGIGGHGIGNGNGNGNGNGAGVNGYGYTLPFVQAPQLPLFGAASSSSVVSGSAEGSDTSTVSEYWTNGRGVGGGFGEGWRYWNDSAPVGSRRAGGGVVNSWGEGRRRGDWDRGAGVGYATMGGLREARERTERGLGRLEGEIGRARAGVGDGGYRLWTWE</sequence>
<feature type="compositionally biased region" description="Low complexity" evidence="1">
    <location>
        <begin position="80"/>
        <end position="101"/>
    </location>
</feature>
<proteinExistence type="predicted"/>
<feature type="compositionally biased region" description="Polar residues" evidence="1">
    <location>
        <begin position="191"/>
        <end position="201"/>
    </location>
</feature>